<keyword evidence="4 6" id="KW-0472">Membrane</keyword>
<comment type="subcellular location">
    <subcellularLocation>
        <location evidence="1">Membrane</location>
        <topology evidence="1">Multi-pass membrane protein</topology>
    </subcellularLocation>
</comment>
<dbReference type="InterPro" id="IPR027359">
    <property type="entry name" value="Volt_channel_dom_sf"/>
</dbReference>
<evidence type="ECO:0000256" key="4">
    <source>
        <dbReference type="ARBA" id="ARBA00023136"/>
    </source>
</evidence>
<proteinExistence type="predicted"/>
<dbReference type="GO" id="GO:0008332">
    <property type="term" value="F:low voltage-gated calcium channel activity"/>
    <property type="evidence" value="ECO:0007669"/>
    <property type="project" value="TreeGrafter"/>
</dbReference>
<dbReference type="GO" id="GO:0001518">
    <property type="term" value="C:voltage-gated sodium channel complex"/>
    <property type="evidence" value="ECO:0007669"/>
    <property type="project" value="TreeGrafter"/>
</dbReference>
<feature type="transmembrane region" description="Helical" evidence="6">
    <location>
        <begin position="75"/>
        <end position="96"/>
    </location>
</feature>
<dbReference type="GO" id="GO:0043005">
    <property type="term" value="C:neuron projection"/>
    <property type="evidence" value="ECO:0007669"/>
    <property type="project" value="TreeGrafter"/>
</dbReference>
<keyword evidence="3 6" id="KW-1133">Transmembrane helix</keyword>
<keyword evidence="2 6" id="KW-0812">Transmembrane</keyword>
<dbReference type="PANTHER" id="PTHR10037">
    <property type="entry name" value="VOLTAGE-GATED CATION CHANNEL CALCIUM AND SODIUM"/>
    <property type="match status" value="1"/>
</dbReference>
<dbReference type="Proteomes" id="UP000479000">
    <property type="component" value="Unassembled WGS sequence"/>
</dbReference>
<evidence type="ECO:0000256" key="1">
    <source>
        <dbReference type="ARBA" id="ARBA00004141"/>
    </source>
</evidence>
<keyword evidence="8" id="KW-1185">Reference proteome</keyword>
<gene>
    <name evidence="7" type="ORF">NTEN_LOCUS17584</name>
</gene>
<dbReference type="Gene3D" id="1.20.120.350">
    <property type="entry name" value="Voltage-gated potassium channels. Chain C"/>
    <property type="match status" value="1"/>
</dbReference>
<feature type="compositionally biased region" description="Basic and acidic residues" evidence="5">
    <location>
        <begin position="325"/>
        <end position="342"/>
    </location>
</feature>
<dbReference type="PANTHER" id="PTHR10037:SF230">
    <property type="entry name" value="CA[2+]-CHANNEL PROTEIN ALPHA[[1]] SUBUNIT T, ISOFORM F"/>
    <property type="match status" value="1"/>
</dbReference>
<evidence type="ECO:0000256" key="5">
    <source>
        <dbReference type="SAM" id="MobiDB-lite"/>
    </source>
</evidence>
<evidence type="ECO:0000313" key="8">
    <source>
        <dbReference type="Proteomes" id="UP000479000"/>
    </source>
</evidence>
<feature type="region of interest" description="Disordered" evidence="5">
    <location>
        <begin position="279"/>
        <end position="373"/>
    </location>
</feature>
<organism evidence="7 8">
    <name type="scientific">Nesidiocoris tenuis</name>
    <dbReference type="NCBI Taxonomy" id="355587"/>
    <lineage>
        <taxon>Eukaryota</taxon>
        <taxon>Metazoa</taxon>
        <taxon>Ecdysozoa</taxon>
        <taxon>Arthropoda</taxon>
        <taxon>Hexapoda</taxon>
        <taxon>Insecta</taxon>
        <taxon>Pterygota</taxon>
        <taxon>Neoptera</taxon>
        <taxon>Paraneoptera</taxon>
        <taxon>Hemiptera</taxon>
        <taxon>Heteroptera</taxon>
        <taxon>Panheteroptera</taxon>
        <taxon>Cimicomorpha</taxon>
        <taxon>Miridae</taxon>
        <taxon>Dicyphina</taxon>
        <taxon>Nesidiocoris</taxon>
    </lineage>
</organism>
<evidence type="ECO:0000256" key="3">
    <source>
        <dbReference type="ARBA" id="ARBA00022989"/>
    </source>
</evidence>
<reference evidence="7 8" key="1">
    <citation type="submission" date="2020-02" db="EMBL/GenBank/DDBJ databases">
        <authorList>
            <person name="Ferguson B K."/>
        </authorList>
    </citation>
    <scope>NUCLEOTIDE SEQUENCE [LARGE SCALE GENOMIC DNA]</scope>
</reference>
<dbReference type="OrthoDB" id="416585at2759"/>
<protein>
    <submittedName>
        <fullName evidence="7">Uncharacterized protein</fullName>
    </submittedName>
</protein>
<dbReference type="AlphaFoldDB" id="A0A6H5H6B9"/>
<dbReference type="GO" id="GO:0086010">
    <property type="term" value="P:membrane depolarization during action potential"/>
    <property type="evidence" value="ECO:0007669"/>
    <property type="project" value="TreeGrafter"/>
</dbReference>
<evidence type="ECO:0000256" key="6">
    <source>
        <dbReference type="SAM" id="Phobius"/>
    </source>
</evidence>
<evidence type="ECO:0000256" key="2">
    <source>
        <dbReference type="ARBA" id="ARBA00022692"/>
    </source>
</evidence>
<sequence>MFSTANRMGRWRRSFKAELVEQYERRQQLGAATSSVATATSATHTSWPERMHQPPYYTNYSKSRLLVHNVVTSKYFDLAIAAVIGLNVITMAMEFYMMPKDIMEKQIEEMLAKANSIDRQNGIWYSGVADEDGTAKERQDLVRSRLKAEGNNSDLISNERIFGKSLSKMTWTWKTRSKENLRLNSWKRRRRKCASRWPWTKTTSTVRWQKFSRCPPISRFLSPTRPARILRITKQHSIDDESPVMLSVPAHISRLTSLPETSQPETMLETAEIVKESPEISPGVILVPPPYSDKESPTDNADVPTSESRQEKLQVSPVGQRVRIRLCDTRMDSGIGEEKHSQESQPSSSHPLVDRDGDDTVDQVTVHKPGRVS</sequence>
<dbReference type="GO" id="GO:0070509">
    <property type="term" value="P:calcium ion import"/>
    <property type="evidence" value="ECO:0007669"/>
    <property type="project" value="TreeGrafter"/>
</dbReference>
<accession>A0A6H5H6B9</accession>
<dbReference type="InterPro" id="IPR043203">
    <property type="entry name" value="VGCC_Ca_Na"/>
</dbReference>
<dbReference type="GO" id="GO:0005248">
    <property type="term" value="F:voltage-gated sodium channel activity"/>
    <property type="evidence" value="ECO:0007669"/>
    <property type="project" value="TreeGrafter"/>
</dbReference>
<name>A0A6H5H6B9_9HEMI</name>
<dbReference type="EMBL" id="CADCXU010025657">
    <property type="protein sequence ID" value="CAB0012893.1"/>
    <property type="molecule type" value="Genomic_DNA"/>
</dbReference>
<evidence type="ECO:0000313" key="7">
    <source>
        <dbReference type="EMBL" id="CAB0012893.1"/>
    </source>
</evidence>